<evidence type="ECO:0000313" key="1">
    <source>
        <dbReference type="EMBL" id="GGH33904.1"/>
    </source>
</evidence>
<organism evidence="1 2">
    <name type="scientific">Dyadobacter endophyticus</name>
    <dbReference type="NCBI Taxonomy" id="1749036"/>
    <lineage>
        <taxon>Bacteria</taxon>
        <taxon>Pseudomonadati</taxon>
        <taxon>Bacteroidota</taxon>
        <taxon>Cytophagia</taxon>
        <taxon>Cytophagales</taxon>
        <taxon>Spirosomataceae</taxon>
        <taxon>Dyadobacter</taxon>
    </lineage>
</organism>
<keyword evidence="2" id="KW-1185">Reference proteome</keyword>
<dbReference type="Proteomes" id="UP000600214">
    <property type="component" value="Unassembled WGS sequence"/>
</dbReference>
<name>A0ABQ1YPM1_9BACT</name>
<protein>
    <submittedName>
        <fullName evidence="1">Uncharacterized protein</fullName>
    </submittedName>
</protein>
<comment type="caution">
    <text evidence="1">The sequence shown here is derived from an EMBL/GenBank/DDBJ whole genome shotgun (WGS) entry which is preliminary data.</text>
</comment>
<proteinExistence type="predicted"/>
<reference evidence="2" key="1">
    <citation type="journal article" date="2019" name="Int. J. Syst. Evol. Microbiol.">
        <title>The Global Catalogue of Microorganisms (GCM) 10K type strain sequencing project: providing services to taxonomists for standard genome sequencing and annotation.</title>
        <authorList>
            <consortium name="The Broad Institute Genomics Platform"/>
            <consortium name="The Broad Institute Genome Sequencing Center for Infectious Disease"/>
            <person name="Wu L."/>
            <person name="Ma J."/>
        </authorList>
    </citation>
    <scope>NUCLEOTIDE SEQUENCE [LARGE SCALE GENOMIC DNA]</scope>
    <source>
        <strain evidence="2">CGMCC 1.15288</strain>
    </source>
</reference>
<dbReference type="EMBL" id="BMIA01000002">
    <property type="protein sequence ID" value="GGH33904.1"/>
    <property type="molecule type" value="Genomic_DNA"/>
</dbReference>
<accession>A0ABQ1YPM1</accession>
<gene>
    <name evidence="1" type="ORF">GCM10007423_24430</name>
</gene>
<sequence>MANTQHQYLVEIYTRQFRRQLRINRKKIVHGTQFVEELNGEVNDGLRKRRLSYDAESNSRRDELAQARWEIVIQNELDALRAFSSE</sequence>
<evidence type="ECO:0000313" key="2">
    <source>
        <dbReference type="Proteomes" id="UP000600214"/>
    </source>
</evidence>